<evidence type="ECO:0000256" key="7">
    <source>
        <dbReference type="SAM" id="Phobius"/>
    </source>
</evidence>
<gene>
    <name evidence="9" type="ORF">BU26DRAFT_549600</name>
</gene>
<evidence type="ECO:0000256" key="1">
    <source>
        <dbReference type="ARBA" id="ARBA00004141"/>
    </source>
</evidence>
<reference evidence="9" key="1">
    <citation type="journal article" date="2020" name="Stud. Mycol.">
        <title>101 Dothideomycetes genomes: a test case for predicting lifestyles and emergence of pathogens.</title>
        <authorList>
            <person name="Haridas S."/>
            <person name="Albert R."/>
            <person name="Binder M."/>
            <person name="Bloem J."/>
            <person name="Labutti K."/>
            <person name="Salamov A."/>
            <person name="Andreopoulos B."/>
            <person name="Baker S."/>
            <person name="Barry K."/>
            <person name="Bills G."/>
            <person name="Bluhm B."/>
            <person name="Cannon C."/>
            <person name="Castanera R."/>
            <person name="Culley D."/>
            <person name="Daum C."/>
            <person name="Ezra D."/>
            <person name="Gonzalez J."/>
            <person name="Henrissat B."/>
            <person name="Kuo A."/>
            <person name="Liang C."/>
            <person name="Lipzen A."/>
            <person name="Lutzoni F."/>
            <person name="Magnuson J."/>
            <person name="Mondo S."/>
            <person name="Nolan M."/>
            <person name="Ohm R."/>
            <person name="Pangilinan J."/>
            <person name="Park H.-J."/>
            <person name="Ramirez L."/>
            <person name="Alfaro M."/>
            <person name="Sun H."/>
            <person name="Tritt A."/>
            <person name="Yoshinaga Y."/>
            <person name="Zwiers L.-H."/>
            <person name="Turgeon B."/>
            <person name="Goodwin S."/>
            <person name="Spatafora J."/>
            <person name="Crous P."/>
            <person name="Grigoriev I."/>
        </authorList>
    </citation>
    <scope>NUCLEOTIDE SEQUENCE</scope>
    <source>
        <strain evidence="9">CBS 122368</strain>
    </source>
</reference>
<dbReference type="InterPro" id="IPR052337">
    <property type="entry name" value="SAT4-like"/>
</dbReference>
<evidence type="ECO:0000313" key="10">
    <source>
        <dbReference type="Proteomes" id="UP000800094"/>
    </source>
</evidence>
<dbReference type="GeneID" id="54585339"/>
<evidence type="ECO:0000256" key="3">
    <source>
        <dbReference type="ARBA" id="ARBA00022989"/>
    </source>
</evidence>
<feature type="transmembrane region" description="Helical" evidence="7">
    <location>
        <begin position="37"/>
        <end position="62"/>
    </location>
</feature>
<feature type="transmembrane region" description="Helical" evidence="7">
    <location>
        <begin position="117"/>
        <end position="144"/>
    </location>
</feature>
<feature type="compositionally biased region" description="Basic and acidic residues" evidence="6">
    <location>
        <begin position="394"/>
        <end position="407"/>
    </location>
</feature>
<evidence type="ECO:0000313" key="9">
    <source>
        <dbReference type="EMBL" id="KAF2250984.1"/>
    </source>
</evidence>
<evidence type="ECO:0000256" key="6">
    <source>
        <dbReference type="SAM" id="MobiDB-lite"/>
    </source>
</evidence>
<sequence length="415" mass="46053">MADAVDLSKLPPEALAQIPAGYPPDGVVSNLVNPPTVGYHILVANSLLMAIMFTFAGLRFYTAIKIKRKFSPDDWATVAALIGSIYYFTIVCMAIVVTKFGTHMWDLSVAHMKTRNMALLGFMSNGPPHLIWPTIKTTFFLMYLQLFRPLAWLRRCVYVGLVVVWLWYLGMAITTMVITAPPPGKGWVESFATPRYLLTFKLTVPAASFSLVSDVYILLLPLVAISHLQMSSAKKIGVGAMFSTGFMQVPRRFCCLASAVSVYFQHRIWKNQSDYTYYVVYVYLAYMIEICVGISTSCMPSLARLHRENGPKLGSIASSLGFPFRSLRKTTNNSNNSRLSTIDGYPKKSPYAYMEEESDPGAHEMGRIPTPGSNSALVGAPDTSQGAHIGIVRTESRGTSERKHADIEAWPIRSR</sequence>
<comment type="similarity">
    <text evidence="5">Belongs to the SAT4 family.</text>
</comment>
<proteinExistence type="inferred from homology"/>
<feature type="region of interest" description="Disordered" evidence="6">
    <location>
        <begin position="367"/>
        <end position="415"/>
    </location>
</feature>
<keyword evidence="4 7" id="KW-0472">Membrane</keyword>
<dbReference type="Pfam" id="PF20684">
    <property type="entry name" value="Fung_rhodopsin"/>
    <property type="match status" value="1"/>
</dbReference>
<feature type="compositionally biased region" description="Polar residues" evidence="6">
    <location>
        <begin position="371"/>
        <end position="386"/>
    </location>
</feature>
<dbReference type="EMBL" id="ML987193">
    <property type="protein sequence ID" value="KAF2250984.1"/>
    <property type="molecule type" value="Genomic_DNA"/>
</dbReference>
<evidence type="ECO:0000259" key="8">
    <source>
        <dbReference type="Pfam" id="PF20684"/>
    </source>
</evidence>
<organism evidence="9 10">
    <name type="scientific">Trematosphaeria pertusa</name>
    <dbReference type="NCBI Taxonomy" id="390896"/>
    <lineage>
        <taxon>Eukaryota</taxon>
        <taxon>Fungi</taxon>
        <taxon>Dikarya</taxon>
        <taxon>Ascomycota</taxon>
        <taxon>Pezizomycotina</taxon>
        <taxon>Dothideomycetes</taxon>
        <taxon>Pleosporomycetidae</taxon>
        <taxon>Pleosporales</taxon>
        <taxon>Massarineae</taxon>
        <taxon>Trematosphaeriaceae</taxon>
        <taxon>Trematosphaeria</taxon>
    </lineage>
</organism>
<feature type="domain" description="Rhodopsin" evidence="8">
    <location>
        <begin position="58"/>
        <end position="306"/>
    </location>
</feature>
<dbReference type="AlphaFoldDB" id="A0A6A6IK67"/>
<dbReference type="PANTHER" id="PTHR33048:SF158">
    <property type="entry name" value="MEMBRANE PROTEIN PTH11-LIKE, PUTATIVE-RELATED"/>
    <property type="match status" value="1"/>
</dbReference>
<dbReference type="GO" id="GO:0016020">
    <property type="term" value="C:membrane"/>
    <property type="evidence" value="ECO:0007669"/>
    <property type="project" value="UniProtKB-SubCell"/>
</dbReference>
<name>A0A6A6IK67_9PLEO</name>
<evidence type="ECO:0000256" key="5">
    <source>
        <dbReference type="ARBA" id="ARBA00038359"/>
    </source>
</evidence>
<comment type="subcellular location">
    <subcellularLocation>
        <location evidence="1">Membrane</location>
        <topology evidence="1">Multi-pass membrane protein</topology>
    </subcellularLocation>
</comment>
<feature type="transmembrane region" description="Helical" evidence="7">
    <location>
        <begin position="278"/>
        <end position="303"/>
    </location>
</feature>
<dbReference type="Proteomes" id="UP000800094">
    <property type="component" value="Unassembled WGS sequence"/>
</dbReference>
<feature type="transmembrane region" description="Helical" evidence="7">
    <location>
        <begin position="74"/>
        <end position="97"/>
    </location>
</feature>
<accession>A0A6A6IK67</accession>
<dbReference type="PANTHER" id="PTHR33048">
    <property type="entry name" value="PTH11-LIKE INTEGRAL MEMBRANE PROTEIN (AFU_ORTHOLOGUE AFUA_5G11245)"/>
    <property type="match status" value="1"/>
</dbReference>
<keyword evidence="10" id="KW-1185">Reference proteome</keyword>
<feature type="transmembrane region" description="Helical" evidence="7">
    <location>
        <begin position="206"/>
        <end position="228"/>
    </location>
</feature>
<dbReference type="RefSeq" id="XP_033685988.1">
    <property type="nucleotide sequence ID" value="XM_033832009.1"/>
</dbReference>
<evidence type="ECO:0000256" key="4">
    <source>
        <dbReference type="ARBA" id="ARBA00023136"/>
    </source>
</evidence>
<feature type="transmembrane region" description="Helical" evidence="7">
    <location>
        <begin position="156"/>
        <end position="178"/>
    </location>
</feature>
<protein>
    <recommendedName>
        <fullName evidence="8">Rhodopsin domain-containing protein</fullName>
    </recommendedName>
</protein>
<keyword evidence="2 7" id="KW-0812">Transmembrane</keyword>
<dbReference type="InterPro" id="IPR049326">
    <property type="entry name" value="Rhodopsin_dom_fungi"/>
</dbReference>
<dbReference type="OrthoDB" id="444631at2759"/>
<keyword evidence="3 7" id="KW-1133">Transmembrane helix</keyword>
<evidence type="ECO:0000256" key="2">
    <source>
        <dbReference type="ARBA" id="ARBA00022692"/>
    </source>
</evidence>